<keyword evidence="3" id="KW-1185">Reference proteome</keyword>
<reference evidence="2" key="1">
    <citation type="submission" date="2015-05" db="EMBL/GenBank/DDBJ databases">
        <title>Permanent draft genome of Rhodopirellula islandicus K833.</title>
        <authorList>
            <person name="Kizina J."/>
            <person name="Richter M."/>
            <person name="Glockner F.O."/>
            <person name="Harder J."/>
        </authorList>
    </citation>
    <scope>NUCLEOTIDE SEQUENCE [LARGE SCALE GENOMIC DNA]</scope>
    <source>
        <strain evidence="2">K833</strain>
    </source>
</reference>
<evidence type="ECO:0000256" key="1">
    <source>
        <dbReference type="SAM" id="MobiDB-lite"/>
    </source>
</evidence>
<sequence>MAAPQHCDAAVQGSMNRDDSATPKRPGSRTIETVVSDQG</sequence>
<proteinExistence type="predicted"/>
<evidence type="ECO:0000313" key="3">
    <source>
        <dbReference type="Proteomes" id="UP000036367"/>
    </source>
</evidence>
<gene>
    <name evidence="2" type="ORF">RISK_006475</name>
</gene>
<name>A0A0J1E783_RHOIS</name>
<feature type="region of interest" description="Disordered" evidence="1">
    <location>
        <begin position="1"/>
        <end position="39"/>
    </location>
</feature>
<evidence type="ECO:0000313" key="2">
    <source>
        <dbReference type="EMBL" id="KLU01319.1"/>
    </source>
</evidence>
<comment type="caution">
    <text evidence="2">The sequence shown here is derived from an EMBL/GenBank/DDBJ whole genome shotgun (WGS) entry which is preliminary data.</text>
</comment>
<feature type="compositionally biased region" description="Polar residues" evidence="1">
    <location>
        <begin position="30"/>
        <end position="39"/>
    </location>
</feature>
<dbReference type="EMBL" id="LECT01000054">
    <property type="protein sequence ID" value="KLU01319.1"/>
    <property type="molecule type" value="Genomic_DNA"/>
</dbReference>
<protein>
    <submittedName>
        <fullName evidence="2">Uncharacterized protein</fullName>
    </submittedName>
</protein>
<organism evidence="2 3">
    <name type="scientific">Rhodopirellula islandica</name>
    <dbReference type="NCBI Taxonomy" id="595434"/>
    <lineage>
        <taxon>Bacteria</taxon>
        <taxon>Pseudomonadati</taxon>
        <taxon>Planctomycetota</taxon>
        <taxon>Planctomycetia</taxon>
        <taxon>Pirellulales</taxon>
        <taxon>Pirellulaceae</taxon>
        <taxon>Rhodopirellula</taxon>
    </lineage>
</organism>
<dbReference type="Proteomes" id="UP000036367">
    <property type="component" value="Unassembled WGS sequence"/>
</dbReference>
<dbReference type="STRING" id="595434.RISK_006475"/>
<dbReference type="AlphaFoldDB" id="A0A0J1E783"/>
<dbReference type="PATRIC" id="fig|595434.4.peg.6160"/>
<accession>A0A0J1E783</accession>